<keyword evidence="1" id="KW-1133">Transmembrane helix</keyword>
<keyword evidence="1" id="KW-0812">Transmembrane</keyword>
<evidence type="ECO:0000313" key="2">
    <source>
        <dbReference type="EMBL" id="SDH04412.1"/>
    </source>
</evidence>
<feature type="transmembrane region" description="Helical" evidence="1">
    <location>
        <begin position="965"/>
        <end position="981"/>
    </location>
</feature>
<dbReference type="Gene3D" id="3.30.70.1440">
    <property type="entry name" value="Multidrug efflux transporter AcrB pore domain"/>
    <property type="match status" value="1"/>
</dbReference>
<feature type="transmembrane region" description="Helical" evidence="1">
    <location>
        <begin position="862"/>
        <end position="879"/>
    </location>
</feature>
<dbReference type="Gene3D" id="3.30.2090.10">
    <property type="entry name" value="Multidrug efflux transporter AcrB TolC docking domain, DN and DC subdomains"/>
    <property type="match status" value="2"/>
</dbReference>
<dbReference type="GO" id="GO:0042910">
    <property type="term" value="F:xenobiotic transmembrane transporter activity"/>
    <property type="evidence" value="ECO:0007669"/>
    <property type="project" value="TreeGrafter"/>
</dbReference>
<protein>
    <submittedName>
        <fullName evidence="2">Multidrug efflux pump</fullName>
    </submittedName>
</protein>
<name>A0A1G7Z6M9_9PROT</name>
<proteinExistence type="predicted"/>
<feature type="transmembrane region" description="Helical" evidence="1">
    <location>
        <begin position="529"/>
        <end position="549"/>
    </location>
</feature>
<dbReference type="InterPro" id="IPR001036">
    <property type="entry name" value="Acrflvin-R"/>
</dbReference>
<dbReference type="STRING" id="83401.SAMN05421742_10420"/>
<dbReference type="SUPFAM" id="SSF82693">
    <property type="entry name" value="Multidrug efflux transporter AcrB pore domain, PN1, PN2, PC1 and PC2 subdomains"/>
    <property type="match status" value="3"/>
</dbReference>
<gene>
    <name evidence="2" type="ORF">SAMN05421742_10420</name>
</gene>
<dbReference type="PANTHER" id="PTHR32063:SF0">
    <property type="entry name" value="SWARMING MOTILITY PROTEIN SWRC"/>
    <property type="match status" value="1"/>
</dbReference>
<evidence type="ECO:0000256" key="1">
    <source>
        <dbReference type="SAM" id="Phobius"/>
    </source>
</evidence>
<keyword evidence="3" id="KW-1185">Reference proteome</keyword>
<dbReference type="SUPFAM" id="SSF82714">
    <property type="entry name" value="Multidrug efflux transporter AcrB TolC docking domain, DN and DC subdomains"/>
    <property type="match status" value="2"/>
</dbReference>
<keyword evidence="1" id="KW-0472">Membrane</keyword>
<dbReference type="EMBL" id="FNCV01000004">
    <property type="protein sequence ID" value="SDH04412.1"/>
    <property type="molecule type" value="Genomic_DNA"/>
</dbReference>
<evidence type="ECO:0000313" key="3">
    <source>
        <dbReference type="Proteomes" id="UP000217076"/>
    </source>
</evidence>
<feature type="transmembrane region" description="Helical" evidence="1">
    <location>
        <begin position="331"/>
        <end position="350"/>
    </location>
</feature>
<dbReference type="OrthoDB" id="9798415at2"/>
<dbReference type="Gene3D" id="3.30.70.1430">
    <property type="entry name" value="Multidrug efflux transporter AcrB pore domain"/>
    <property type="match status" value="2"/>
</dbReference>
<dbReference type="SUPFAM" id="SSF82866">
    <property type="entry name" value="Multidrug efflux transporter AcrB transmembrane domain"/>
    <property type="match status" value="2"/>
</dbReference>
<dbReference type="Gene3D" id="1.20.1640.10">
    <property type="entry name" value="Multidrug efflux transporter AcrB transmembrane domain"/>
    <property type="match status" value="2"/>
</dbReference>
<sequence>MSLIDAAINRTRTVLSTLLLILIAGTVSFVEIPKESAPDINIPIIVVSLNHQGISPEDAERLLLKPMEQELRTVEGLKEMRSDAREGGASVVLEFEAGFDADTAMDDVRRQVDIAQTELPEETDEPEVSEVNFSLFPILVVTLGGDVPERTLLTLARELQDELEGIPEVLEAPIGGDRDEQVEIIIDPVLLESYDVSASDFSAFLSRSNRLIAAGALDTGQGRFSIKVPGLLQSVEDVLNLPVKTNGDAVVRLRDIASGRRSFEDPLGFARVNGKPGLTIAVSKRIGENIIDTVAKVRQTLAEETADWPPGIEVHITQDQSKDIRDSLFDLQNSVVTAILLVMVVVVAALGLRAGLLVGVAIPGSFLTAILVLHATGLTINIVVLFGLILAVGMLVDGAIVVTEYADRKMSEGLDRKAAYALAAKRMAWPVIASTATTLAAFLPLVFWTGVVGEWMKYLPYTLLATLTASLVMALIFVPTLGSVVGRPSQGKSETAKAIAGDSDTDVTRLKGLTGLYARSLSRALKHPALVILASGLLLVAAQGLYWTFGHGVEFFPEVEPRQANVYVHARGNLSVAEKNALVQEVEARILDFPEIASVYTIAGESSQVRGGGEDVAADAIGKIGIEFIDWQQRPPATEILARMRAATADLAGISVEVRKQEEGPPTGKPIQVELSARDFTLLPAAVEAVRQRLEADSDYVDVEDSRPLPGIQWELAVDRAQAAKFGVDVAAVGDMVQMVTTGLKFSSYRPDDAEDEIDIVARYPRAEQTLTRLDRITVNTSAGPVPISSFVSLTPKASTGTLSRVDGKRVMTIKADVAPGVLPADKLPGLESWLNQPDSLPDGVNYRFRGEDEEQKKSMEFLGKAFIVALFLMAIILLTQFNSFYSAFLILSAVIMSTLGVMLGLLVFNQPFGVVMTGVGVISLAGIVVNNNIVLIDTFDRLKTQTGDITQAVLLTGVQRLRPVLLTTITTMLGLMPMMFKMNVDFVNRAITFGAPSMQWWSQLSIAVVCGLAFATVLTLVFTPCALKLRADMAVGLGRLKARLGRSPAEAAE</sequence>
<dbReference type="Proteomes" id="UP000217076">
    <property type="component" value="Unassembled WGS sequence"/>
</dbReference>
<dbReference type="PANTHER" id="PTHR32063">
    <property type="match status" value="1"/>
</dbReference>
<feature type="transmembrane region" description="Helical" evidence="1">
    <location>
        <begin position="1001"/>
        <end position="1024"/>
    </location>
</feature>
<feature type="transmembrane region" description="Helical" evidence="1">
    <location>
        <begin position="886"/>
        <end position="909"/>
    </location>
</feature>
<dbReference type="PRINTS" id="PR00702">
    <property type="entry name" value="ACRIFLAVINRP"/>
</dbReference>
<feature type="transmembrane region" description="Helical" evidence="1">
    <location>
        <begin position="357"/>
        <end position="376"/>
    </location>
</feature>
<feature type="transmembrane region" description="Helical" evidence="1">
    <location>
        <begin position="427"/>
        <end position="449"/>
    </location>
</feature>
<accession>A0A1G7Z6M9</accession>
<dbReference type="RefSeq" id="WP_092617554.1">
    <property type="nucleotide sequence ID" value="NZ_FNCV01000004.1"/>
</dbReference>
<dbReference type="AlphaFoldDB" id="A0A1G7Z6M9"/>
<feature type="transmembrane region" description="Helical" evidence="1">
    <location>
        <begin position="382"/>
        <end position="406"/>
    </location>
</feature>
<dbReference type="Pfam" id="PF00873">
    <property type="entry name" value="ACR_tran"/>
    <property type="match status" value="1"/>
</dbReference>
<dbReference type="InterPro" id="IPR027463">
    <property type="entry name" value="AcrB_DN_DC_subdom"/>
</dbReference>
<dbReference type="GO" id="GO:0005886">
    <property type="term" value="C:plasma membrane"/>
    <property type="evidence" value="ECO:0007669"/>
    <property type="project" value="TreeGrafter"/>
</dbReference>
<feature type="transmembrane region" description="Helical" evidence="1">
    <location>
        <begin position="915"/>
        <end position="936"/>
    </location>
</feature>
<feature type="transmembrane region" description="Helical" evidence="1">
    <location>
        <begin position="461"/>
        <end position="485"/>
    </location>
</feature>
<reference evidence="3" key="1">
    <citation type="submission" date="2016-10" db="EMBL/GenBank/DDBJ databases">
        <authorList>
            <person name="Varghese N."/>
            <person name="Submissions S."/>
        </authorList>
    </citation>
    <scope>NUCLEOTIDE SEQUENCE [LARGE SCALE GENOMIC DNA]</scope>
    <source>
        <strain evidence="3">930I</strain>
    </source>
</reference>
<organism evidence="2 3">
    <name type="scientific">Roseospirillum parvum</name>
    <dbReference type="NCBI Taxonomy" id="83401"/>
    <lineage>
        <taxon>Bacteria</taxon>
        <taxon>Pseudomonadati</taxon>
        <taxon>Pseudomonadota</taxon>
        <taxon>Alphaproteobacteria</taxon>
        <taxon>Rhodospirillales</taxon>
        <taxon>Rhodospirillaceae</taxon>
        <taxon>Roseospirillum</taxon>
    </lineage>
</organism>
<dbReference type="Gene3D" id="3.30.70.1320">
    <property type="entry name" value="Multidrug efflux transporter AcrB pore domain like"/>
    <property type="match status" value="1"/>
</dbReference>